<evidence type="ECO:0000256" key="9">
    <source>
        <dbReference type="SAM" id="MobiDB-lite"/>
    </source>
</evidence>
<dbReference type="PROSITE" id="PS00108">
    <property type="entry name" value="PROTEIN_KINASE_ST"/>
    <property type="match status" value="1"/>
</dbReference>
<dbReference type="InterPro" id="IPR008271">
    <property type="entry name" value="Ser/Thr_kinase_AS"/>
</dbReference>
<name>A0A061QMW1_9CHLO</name>
<evidence type="ECO:0000256" key="2">
    <source>
        <dbReference type="ARBA" id="ARBA00022679"/>
    </source>
</evidence>
<dbReference type="SUPFAM" id="SSF56112">
    <property type="entry name" value="Protein kinase-like (PK-like)"/>
    <property type="match status" value="1"/>
</dbReference>
<dbReference type="GO" id="GO:0005524">
    <property type="term" value="F:ATP binding"/>
    <property type="evidence" value="ECO:0007669"/>
    <property type="project" value="UniProtKB-KW"/>
</dbReference>
<keyword evidence="2" id="KW-0808">Transferase</keyword>
<dbReference type="Gene3D" id="1.10.510.10">
    <property type="entry name" value="Transferase(Phosphotransferase) domain 1"/>
    <property type="match status" value="1"/>
</dbReference>
<keyword evidence="1" id="KW-0723">Serine/threonine-protein kinase</keyword>
<feature type="active site" description="Proton acceptor" evidence="6">
    <location>
        <position position="166"/>
    </location>
</feature>
<dbReference type="InterPro" id="IPR011009">
    <property type="entry name" value="Kinase-like_dom_sf"/>
</dbReference>
<evidence type="ECO:0000256" key="7">
    <source>
        <dbReference type="PIRSR" id="PIRSR630616-2"/>
    </source>
</evidence>
<evidence type="ECO:0000256" key="1">
    <source>
        <dbReference type="ARBA" id="ARBA00022527"/>
    </source>
</evidence>
<evidence type="ECO:0000256" key="8">
    <source>
        <dbReference type="PIRSR" id="PIRSR630616-3"/>
    </source>
</evidence>
<keyword evidence="5 7" id="KW-0067">ATP-binding</keyword>
<feature type="domain" description="Protein kinase" evidence="10">
    <location>
        <begin position="42"/>
        <end position="312"/>
    </location>
</feature>
<dbReference type="PANTHER" id="PTHR24350">
    <property type="entry name" value="SERINE/THREONINE-PROTEIN KINASE IAL-RELATED"/>
    <property type="match status" value="1"/>
</dbReference>
<dbReference type="PROSITE" id="PS50011">
    <property type="entry name" value="PROTEIN_KINASE_DOM"/>
    <property type="match status" value="1"/>
</dbReference>
<feature type="compositionally biased region" description="Polar residues" evidence="9">
    <location>
        <begin position="413"/>
        <end position="422"/>
    </location>
</feature>
<feature type="binding site" evidence="7">
    <location>
        <position position="184"/>
    </location>
    <ligand>
        <name>ATP</name>
        <dbReference type="ChEBI" id="CHEBI:30616"/>
    </ligand>
</feature>
<dbReference type="AlphaFoldDB" id="A0A061QMW1"/>
<proteinExistence type="predicted"/>
<feature type="non-terminal residue" evidence="11">
    <location>
        <position position="1"/>
    </location>
</feature>
<feature type="binding site" evidence="7">
    <location>
        <position position="52"/>
    </location>
    <ligand>
        <name>ATP</name>
        <dbReference type="ChEBI" id="CHEBI:30616"/>
    </ligand>
</feature>
<keyword evidence="4" id="KW-0418">Kinase</keyword>
<dbReference type="InterPro" id="IPR000719">
    <property type="entry name" value="Prot_kinase_dom"/>
</dbReference>
<evidence type="ECO:0000256" key="4">
    <source>
        <dbReference type="ARBA" id="ARBA00022777"/>
    </source>
</evidence>
<evidence type="ECO:0000259" key="10">
    <source>
        <dbReference type="PROSITE" id="PS50011"/>
    </source>
</evidence>
<dbReference type="EMBL" id="GBEZ01027569">
    <property type="protein sequence ID" value="JAC59759.1"/>
    <property type="molecule type" value="Transcribed_RNA"/>
</dbReference>
<dbReference type="InterPro" id="IPR030616">
    <property type="entry name" value="Aur-like"/>
</dbReference>
<feature type="cross-link" description="Glycyl lysine isopeptide (Lys-Gly) (interchain with G-Cter in SUMO2)" evidence="8">
    <location>
        <position position="168"/>
    </location>
</feature>
<feature type="region of interest" description="Disordered" evidence="9">
    <location>
        <begin position="355"/>
        <end position="422"/>
    </location>
</feature>
<feature type="region of interest" description="Disordered" evidence="9">
    <location>
        <begin position="1"/>
        <end position="27"/>
    </location>
</feature>
<reference evidence="11" key="1">
    <citation type="submission" date="2014-05" db="EMBL/GenBank/DDBJ databases">
        <title>The transcriptome of the halophilic microalga Tetraselmis sp. GSL018 isolated from the Great Salt Lake, Utah.</title>
        <authorList>
            <person name="Jinkerson R.E."/>
            <person name="D'Adamo S."/>
            <person name="Posewitz M.C."/>
        </authorList>
    </citation>
    <scope>NUCLEOTIDE SEQUENCE</scope>
    <source>
        <strain evidence="11">GSL018</strain>
    </source>
</reference>
<organism evidence="11">
    <name type="scientific">Tetraselmis sp. GSL018</name>
    <dbReference type="NCBI Taxonomy" id="582737"/>
    <lineage>
        <taxon>Eukaryota</taxon>
        <taxon>Viridiplantae</taxon>
        <taxon>Chlorophyta</taxon>
        <taxon>core chlorophytes</taxon>
        <taxon>Chlorodendrophyceae</taxon>
        <taxon>Chlorodendrales</taxon>
        <taxon>Chlorodendraceae</taxon>
        <taxon>Tetraselmis</taxon>
    </lineage>
</organism>
<dbReference type="SMART" id="SM00220">
    <property type="entry name" value="S_TKc"/>
    <property type="match status" value="1"/>
</dbReference>
<feature type="binding site" evidence="7">
    <location>
        <position position="71"/>
    </location>
    <ligand>
        <name>ATP</name>
        <dbReference type="ChEBI" id="CHEBI:30616"/>
    </ligand>
</feature>
<evidence type="ECO:0000256" key="5">
    <source>
        <dbReference type="ARBA" id="ARBA00022840"/>
    </source>
</evidence>
<evidence type="ECO:0000256" key="3">
    <source>
        <dbReference type="ARBA" id="ARBA00022741"/>
    </source>
</evidence>
<evidence type="ECO:0000313" key="11">
    <source>
        <dbReference type="EMBL" id="JAC59759.1"/>
    </source>
</evidence>
<keyword evidence="3 7" id="KW-0547">Nucleotide-binding</keyword>
<evidence type="ECO:0000256" key="6">
    <source>
        <dbReference type="PIRSR" id="PIRSR630616-1"/>
    </source>
</evidence>
<feature type="binding site" evidence="7">
    <location>
        <begin position="170"/>
        <end position="171"/>
    </location>
    <ligand>
        <name>ATP</name>
        <dbReference type="ChEBI" id="CHEBI:30616"/>
    </ligand>
</feature>
<sequence length="422" mass="46664">QAMSSQPEGETQAADCNPGSADGSRCGSCSERRVEYMSILDFKAMQEVYRGRHSVVWRCRCRRTKAPLVVKGYVKERMRERHFQQVAREVCLMQQCRVAGVVGFAGSFEDSKCIYIVQEDCSKGDLFQMLNDNGGIMREQDVVRKVIFPLLKSLAQLHQLNVIHRDIKPENIFFNESGELKLGDFGLAICTRSERPKSRVGTLDYMAPEVISLPNHEEREAVEKKHGMQNVSYYGPKVDVWSVGILAYELLVGRPPFEVDGERETALRIMFDENIVFPPTVSADAVDFIKRSLTKSASKRPTSAEMLNHTWVGMHTGRVADNFGKHPVAELASAPPQNSSSVVVASRQIAAEGAQPYRSGTAFPDSLRPAAHPNGMDVDGSLSSFAVQPAGKGGLSSSAGKRPSSGMNKLRNFFSSRLNRNS</sequence>
<protein>
    <recommendedName>
        <fullName evidence="10">Protein kinase domain-containing protein</fullName>
    </recommendedName>
</protein>
<gene>
    <name evidence="11" type="ORF">TSPGSL018_30680</name>
</gene>
<dbReference type="Pfam" id="PF00069">
    <property type="entry name" value="Pkinase"/>
    <property type="match status" value="1"/>
</dbReference>
<accession>A0A061QMW1</accession>
<dbReference type="GO" id="GO:0004674">
    <property type="term" value="F:protein serine/threonine kinase activity"/>
    <property type="evidence" value="ECO:0007669"/>
    <property type="project" value="UniProtKB-KW"/>
</dbReference>